<keyword evidence="3" id="KW-0175">Coiled coil</keyword>
<evidence type="ECO:0000256" key="2">
    <source>
        <dbReference type="ARBA" id="ARBA00023242"/>
    </source>
</evidence>
<accession>A0A1E7FDV1</accession>
<comment type="subcellular location">
    <subcellularLocation>
        <location evidence="1">Nucleus</location>
    </subcellularLocation>
</comment>
<dbReference type="OrthoDB" id="116827at2759"/>
<evidence type="ECO:0000259" key="5">
    <source>
        <dbReference type="Pfam" id="PF15906"/>
    </source>
</evidence>
<dbReference type="GO" id="GO:0005634">
    <property type="term" value="C:nucleus"/>
    <property type="evidence" value="ECO:0007669"/>
    <property type="project" value="UniProtKB-SubCell"/>
</dbReference>
<dbReference type="EMBL" id="KV784358">
    <property type="protein sequence ID" value="OEU16327.1"/>
    <property type="molecule type" value="Genomic_DNA"/>
</dbReference>
<sequence>MTRKSKQRGGHNPLTYTEQKQYNKGDYGTTSKRLGKESQYAFANCCLSLHPALDHPVATPSGYIYERPAMLEYLLTKTQEIKKEQHEYEQWKDQKQATQDDNTEKKRKNQVVEFENTQKVASAKKQKIQEPNVLKKSSFWLADMQPANNDYVDDDGNALKKPPPPKRPSSPNSQTPLRRKDLIELVLKRNKMTNGKDNHVVCAISEKQISTQQAVALITKGDFPAQVVLEKVFKDLGKNERMCPVTGRKIKQILKLQKGGSSFASIDQIIEAKQYRPTMT</sequence>
<evidence type="ECO:0000313" key="7">
    <source>
        <dbReference type="Proteomes" id="UP000095751"/>
    </source>
</evidence>
<keyword evidence="2" id="KW-0539">Nucleus</keyword>
<reference evidence="6 7" key="1">
    <citation type="submission" date="2016-09" db="EMBL/GenBank/DDBJ databases">
        <title>Extensive genetic diversity and differential bi-allelic expression allows diatom success in the polar Southern Ocean.</title>
        <authorList>
            <consortium name="DOE Joint Genome Institute"/>
            <person name="Mock T."/>
            <person name="Otillar R.P."/>
            <person name="Strauss J."/>
            <person name="Dupont C."/>
            <person name="Frickenhaus S."/>
            <person name="Maumus F."/>
            <person name="Mcmullan M."/>
            <person name="Sanges R."/>
            <person name="Schmutz J."/>
            <person name="Toseland A."/>
            <person name="Valas R."/>
            <person name="Veluchamy A."/>
            <person name="Ward B.J."/>
            <person name="Allen A."/>
            <person name="Barry K."/>
            <person name="Falciatore A."/>
            <person name="Ferrante M."/>
            <person name="Fortunato A.E."/>
            <person name="Gloeckner G."/>
            <person name="Gruber A."/>
            <person name="Hipkin R."/>
            <person name="Janech M."/>
            <person name="Kroth P."/>
            <person name="Leese F."/>
            <person name="Lindquist E."/>
            <person name="Lyon B.R."/>
            <person name="Martin J."/>
            <person name="Mayer C."/>
            <person name="Parker M."/>
            <person name="Quesneville H."/>
            <person name="Raymond J."/>
            <person name="Uhlig C."/>
            <person name="Valentin K.U."/>
            <person name="Worden A.Z."/>
            <person name="Armbrust E.V."/>
            <person name="Bowler C."/>
            <person name="Green B."/>
            <person name="Moulton V."/>
            <person name="Van Oosterhout C."/>
            <person name="Grigoriev I."/>
        </authorList>
    </citation>
    <scope>NUCLEOTIDE SEQUENCE [LARGE SCALE GENOMIC DNA]</scope>
    <source>
        <strain evidence="6 7">CCMP1102</strain>
    </source>
</reference>
<dbReference type="InterPro" id="IPR031790">
    <property type="entry name" value="Znf-NOSIP"/>
</dbReference>
<dbReference type="GO" id="GO:0061630">
    <property type="term" value="F:ubiquitin protein ligase activity"/>
    <property type="evidence" value="ECO:0007669"/>
    <property type="project" value="InterPro"/>
</dbReference>
<evidence type="ECO:0000313" key="6">
    <source>
        <dbReference type="EMBL" id="OEU16327.1"/>
    </source>
</evidence>
<proteinExistence type="predicted"/>
<dbReference type="PANTHER" id="PTHR13063">
    <property type="entry name" value="ENOS INTERACTING PROTEIN"/>
    <property type="match status" value="1"/>
</dbReference>
<evidence type="ECO:0000256" key="3">
    <source>
        <dbReference type="SAM" id="Coils"/>
    </source>
</evidence>
<dbReference type="InParanoid" id="A0A1E7FDV1"/>
<gene>
    <name evidence="6" type="ORF">FRACYDRAFT_238922</name>
</gene>
<dbReference type="Proteomes" id="UP000095751">
    <property type="component" value="Unassembled WGS sequence"/>
</dbReference>
<dbReference type="CDD" id="cd16661">
    <property type="entry name" value="RING-Ubox1_NOSIP"/>
    <property type="match status" value="1"/>
</dbReference>
<dbReference type="KEGG" id="fcy:FRACYDRAFT_238922"/>
<dbReference type="PANTHER" id="PTHR13063:SF10">
    <property type="entry name" value="NITRIC OXIDE SYNTHASE-INTERACTING PROTEIN"/>
    <property type="match status" value="1"/>
</dbReference>
<dbReference type="Pfam" id="PF15906">
    <property type="entry name" value="zf-NOSIP"/>
    <property type="match status" value="1"/>
</dbReference>
<protein>
    <recommendedName>
        <fullName evidence="5">Nitric oxide synthase-interacting protein zinc-finger domain-containing protein</fullName>
    </recommendedName>
</protein>
<name>A0A1E7FDV1_9STRA</name>
<organism evidence="6 7">
    <name type="scientific">Fragilariopsis cylindrus CCMP1102</name>
    <dbReference type="NCBI Taxonomy" id="635003"/>
    <lineage>
        <taxon>Eukaryota</taxon>
        <taxon>Sar</taxon>
        <taxon>Stramenopiles</taxon>
        <taxon>Ochrophyta</taxon>
        <taxon>Bacillariophyta</taxon>
        <taxon>Bacillariophyceae</taxon>
        <taxon>Bacillariophycidae</taxon>
        <taxon>Bacillariales</taxon>
        <taxon>Bacillariaceae</taxon>
        <taxon>Fragilariopsis</taxon>
    </lineage>
</organism>
<dbReference type="InterPro" id="IPR016818">
    <property type="entry name" value="NOSIP"/>
</dbReference>
<feature type="region of interest" description="Disordered" evidence="4">
    <location>
        <begin position="146"/>
        <end position="179"/>
    </location>
</feature>
<feature type="domain" description="Nitric oxide synthase-interacting protein zinc-finger" evidence="5">
    <location>
        <begin position="15"/>
        <end position="76"/>
    </location>
</feature>
<evidence type="ECO:0000256" key="1">
    <source>
        <dbReference type="ARBA" id="ARBA00004123"/>
    </source>
</evidence>
<dbReference type="AlphaFoldDB" id="A0A1E7FDV1"/>
<keyword evidence="7" id="KW-1185">Reference proteome</keyword>
<feature type="compositionally biased region" description="Polar residues" evidence="4">
    <location>
        <begin position="14"/>
        <end position="30"/>
    </location>
</feature>
<evidence type="ECO:0000256" key="4">
    <source>
        <dbReference type="SAM" id="MobiDB-lite"/>
    </source>
</evidence>
<feature type="coiled-coil region" evidence="3">
    <location>
        <begin position="74"/>
        <end position="108"/>
    </location>
</feature>
<feature type="region of interest" description="Disordered" evidence="4">
    <location>
        <begin position="1"/>
        <end position="30"/>
    </location>
</feature>